<dbReference type="RefSeq" id="YP_010797933.1">
    <property type="nucleotide sequence ID" value="NC_076260.1"/>
</dbReference>
<dbReference type="Proteomes" id="UP000676181">
    <property type="component" value="Segment"/>
</dbReference>
<dbReference type="GeneID" id="80535939"/>
<reference evidence="2" key="1">
    <citation type="journal article" date="2020" name="Vet. Res.">
        <title>Hayes Yard virus: a novel ephemerovirus isolated from a bull with severe clinical signs of bovine ephemeral fever is most closely related to Puchong virus.</title>
        <authorList>
            <person name="Blasdell K.R."/>
            <person name="Davis S.S."/>
            <person name="Voysey R."/>
            <person name="Bulach D.M."/>
            <person name="Middleton D."/>
            <person name="Williams S."/>
            <person name="Harmsen M.B."/>
            <person name="Weir R.P."/>
            <person name="Crameri S."/>
            <person name="Walsh S.J."/>
            <person name="Peck G.R."/>
            <person name="Tesh R.B."/>
            <person name="Boyle D.B."/>
            <person name="Melville L.F."/>
            <person name="Walker P.J."/>
        </authorList>
    </citation>
    <scope>NUCLEOTIDE SEQUENCE [LARGE SCALE GENOMIC DNA]</scope>
</reference>
<dbReference type="EMBL" id="MH507505">
    <property type="protein sequence ID" value="QEA08645.1"/>
    <property type="molecule type" value="Genomic_RNA"/>
</dbReference>
<dbReference type="KEGG" id="vg:80535939"/>
<evidence type="ECO:0000313" key="1">
    <source>
        <dbReference type="EMBL" id="QEA08645.1"/>
    </source>
</evidence>
<proteinExistence type="predicted"/>
<keyword evidence="2" id="KW-1185">Reference proteome</keyword>
<sequence length="132" mass="15479">MGGKQKYLICGKMFIRSGRKPKCTRRTSIHKLEIWSAILDGLQKLEKQNKISNSEKTEIEICVSRNINLFDNWITKQVLEGYGLEIEIYSEQEFDGKEREVTCNQVCEPDNYLLGEYKNYIMEINYSTILLK</sequence>
<accession>A0A7D0MVV7</accession>
<organism evidence="1 2">
    <name type="scientific">Puchong virus</name>
    <dbReference type="NCBI Taxonomy" id="1272955"/>
    <lineage>
        <taxon>Viruses</taxon>
        <taxon>Riboviria</taxon>
        <taxon>Orthornavirae</taxon>
        <taxon>Negarnaviricota</taxon>
        <taxon>Haploviricotina</taxon>
        <taxon>Monjiviricetes</taxon>
        <taxon>Mononegavirales</taxon>
        <taxon>Rhabdoviridae</taxon>
        <taxon>Alpharhabdovirinae</taxon>
        <taxon>Ephemerovirus</taxon>
        <taxon>Ephemerovirus puchong</taxon>
    </lineage>
</organism>
<evidence type="ECO:0000313" key="2">
    <source>
        <dbReference type="Proteomes" id="UP000676181"/>
    </source>
</evidence>
<protein>
    <submittedName>
        <fullName evidence="1">Alpha2 protein</fullName>
    </submittedName>
</protein>
<name>A0A7D0MVV7_9RHAB</name>